<feature type="compositionally biased region" description="Basic and acidic residues" evidence="1">
    <location>
        <begin position="19"/>
        <end position="29"/>
    </location>
</feature>
<feature type="compositionally biased region" description="Basic and acidic residues" evidence="1">
    <location>
        <begin position="1"/>
        <end position="12"/>
    </location>
</feature>
<dbReference type="Proteomes" id="UP000095247">
    <property type="component" value="Unassembled WGS sequence"/>
</dbReference>
<dbReference type="InterPro" id="IPR009051">
    <property type="entry name" value="Helical_ferredxn"/>
</dbReference>
<evidence type="ECO:0000313" key="5">
    <source>
        <dbReference type="Proteomes" id="UP000095247"/>
    </source>
</evidence>
<evidence type="ECO:0000313" key="4">
    <source>
        <dbReference type="EMBL" id="OEJ13980.1"/>
    </source>
</evidence>
<proteinExistence type="predicted"/>
<accession>A0A1E5NCS8</accession>
<dbReference type="Pfam" id="PF07992">
    <property type="entry name" value="Pyr_redox_2"/>
    <property type="match status" value="1"/>
</dbReference>
<dbReference type="Pfam" id="PF14691">
    <property type="entry name" value="Fer4_20"/>
    <property type="match status" value="1"/>
</dbReference>
<evidence type="ECO:0000256" key="1">
    <source>
        <dbReference type="SAM" id="MobiDB-lite"/>
    </source>
</evidence>
<dbReference type="GO" id="GO:0051536">
    <property type="term" value="F:iron-sulfur cluster binding"/>
    <property type="evidence" value="ECO:0007669"/>
    <property type="project" value="InterPro"/>
</dbReference>
<feature type="domain" description="FAD/NAD(P)-binding" evidence="2">
    <location>
        <begin position="153"/>
        <end position="460"/>
    </location>
</feature>
<dbReference type="InterPro" id="IPR036188">
    <property type="entry name" value="FAD/NAD-bd_sf"/>
</dbReference>
<dbReference type="SUPFAM" id="SSF51971">
    <property type="entry name" value="Nucleotide-binding domain"/>
    <property type="match status" value="1"/>
</dbReference>
<dbReference type="InterPro" id="IPR028261">
    <property type="entry name" value="DPD_II"/>
</dbReference>
<dbReference type="RefSeq" id="WP_069727277.1">
    <property type="nucleotide sequence ID" value="NZ_MDCO01000012.1"/>
</dbReference>
<gene>
    <name evidence="4" type="ORF">BFL38_04380</name>
</gene>
<dbReference type="SUPFAM" id="SSF46548">
    <property type="entry name" value="alpha-helical ferredoxin"/>
    <property type="match status" value="1"/>
</dbReference>
<dbReference type="InterPro" id="IPR006004">
    <property type="entry name" value="SudA-like"/>
</dbReference>
<dbReference type="Gene3D" id="3.50.50.60">
    <property type="entry name" value="FAD/NAD(P)-binding domain"/>
    <property type="match status" value="2"/>
</dbReference>
<dbReference type="Gene3D" id="1.10.1060.10">
    <property type="entry name" value="Alpha-helical ferredoxin"/>
    <property type="match status" value="1"/>
</dbReference>
<organism evidence="4 5">
    <name type="scientific">Brachyspira hampsonii</name>
    <dbReference type="NCBI Taxonomy" id="1287055"/>
    <lineage>
        <taxon>Bacteria</taxon>
        <taxon>Pseudomonadati</taxon>
        <taxon>Spirochaetota</taxon>
        <taxon>Spirochaetia</taxon>
        <taxon>Brachyspirales</taxon>
        <taxon>Brachyspiraceae</taxon>
        <taxon>Brachyspira</taxon>
    </lineage>
</organism>
<evidence type="ECO:0000259" key="3">
    <source>
        <dbReference type="Pfam" id="PF14691"/>
    </source>
</evidence>
<sequence>MPPRSKLGEIPRQEMPTRSPEERSKDFKEVPLGYTEEQAYQESLRCLDCKVPHCMEGCPAKVKIPEFIGLIAERKFLEAAKKIKETNALPAACGRVCPQEEQCEERCVVGNAKDKATGKNLEPVAIGKLEMFVADYERKHAQHEDLKVEKNGKKVCIVGAGPAGLACAGDLIKLGYDVTVLEALHTIGGVLMYGIPEFRLPKELVAHEVENLKKDGVKFKINEVAGISLDFNELRKEYDAIFLGTGAGLPAFLNVPGEHFCGVYSANEYLTRVNLMGAYKFPEVDTPVIRHKRVAVLGGGNVAMDACRTAVRLGAEKVYIIYRRTEKELPARLEEIHHAMEEGVDFRFLRAPLEILGDENDNVIAVRTQVMELGEPDADGRRKPIPVEGQTEDIEVDAIVIAIGTTPNPLIARKVPELQTTKKGTYVIDEETGATSIEGVFAGGDAARGAATVILAIGDGKKAAAGIDKYLSNK</sequence>
<dbReference type="AlphaFoldDB" id="A0A1E5NCS8"/>
<dbReference type="InterPro" id="IPR023753">
    <property type="entry name" value="FAD/NAD-binding_dom"/>
</dbReference>
<reference evidence="4 5" key="1">
    <citation type="submission" date="2016-08" db="EMBL/GenBank/DDBJ databases">
        <title>Characterization and recognition of Brachyspira hampsonii sp. nov., a novel intestinal spirochete that is pathogenic to pigs.</title>
        <authorList>
            <person name="Mirajkar N."/>
            <person name="La T."/>
            <person name="Phillips N."/>
            <person name="Hampson D."/>
            <person name="Gebhart C."/>
        </authorList>
    </citation>
    <scope>NUCLEOTIDE SEQUENCE [LARGE SCALE GENOMIC DNA]</scope>
    <source>
        <strain evidence="4 5">P280/1</strain>
    </source>
</reference>
<feature type="region of interest" description="Disordered" evidence="1">
    <location>
        <begin position="1"/>
        <end position="29"/>
    </location>
</feature>
<dbReference type="EMBL" id="MDCO01000012">
    <property type="protein sequence ID" value="OEJ13980.1"/>
    <property type="molecule type" value="Genomic_DNA"/>
</dbReference>
<dbReference type="PANTHER" id="PTHR42783:SF3">
    <property type="entry name" value="GLUTAMATE SYNTHASE [NADPH] SMALL CHAIN-RELATED"/>
    <property type="match status" value="1"/>
</dbReference>
<comment type="caution">
    <text evidence="4">The sequence shown here is derived from an EMBL/GenBank/DDBJ whole genome shotgun (WGS) entry which is preliminary data.</text>
</comment>
<dbReference type="NCBIfam" id="TIGR01316">
    <property type="entry name" value="gltA"/>
    <property type="match status" value="1"/>
</dbReference>
<feature type="domain" description="Dihydroprymidine dehydrogenase" evidence="3">
    <location>
        <begin position="23"/>
        <end position="140"/>
    </location>
</feature>
<dbReference type="PANTHER" id="PTHR42783">
    <property type="entry name" value="GLUTAMATE SYNTHASE [NADPH] SMALL CHAIN"/>
    <property type="match status" value="1"/>
</dbReference>
<protein>
    <submittedName>
        <fullName evidence="4">Glutamate synthase (NADPH), homotetrameric</fullName>
    </submittedName>
</protein>
<evidence type="ECO:0000259" key="2">
    <source>
        <dbReference type="Pfam" id="PF07992"/>
    </source>
</evidence>
<dbReference type="GO" id="GO:0016491">
    <property type="term" value="F:oxidoreductase activity"/>
    <property type="evidence" value="ECO:0007669"/>
    <property type="project" value="InterPro"/>
</dbReference>
<name>A0A1E5NCS8_9SPIR</name>
<dbReference type="PRINTS" id="PR00419">
    <property type="entry name" value="ADXRDTASE"/>
</dbReference>